<evidence type="ECO:0000313" key="2">
    <source>
        <dbReference type="Proteomes" id="UP000799755"/>
    </source>
</evidence>
<dbReference type="EMBL" id="MU003499">
    <property type="protein sequence ID" value="KAF2473590.1"/>
    <property type="molecule type" value="Genomic_DNA"/>
</dbReference>
<protein>
    <submittedName>
        <fullName evidence="1">Uncharacterized protein</fullName>
    </submittedName>
</protein>
<organism evidence="1 2">
    <name type="scientific">Lindgomyces ingoldianus</name>
    <dbReference type="NCBI Taxonomy" id="673940"/>
    <lineage>
        <taxon>Eukaryota</taxon>
        <taxon>Fungi</taxon>
        <taxon>Dikarya</taxon>
        <taxon>Ascomycota</taxon>
        <taxon>Pezizomycotina</taxon>
        <taxon>Dothideomycetes</taxon>
        <taxon>Pleosporomycetidae</taxon>
        <taxon>Pleosporales</taxon>
        <taxon>Lindgomycetaceae</taxon>
        <taxon>Lindgomyces</taxon>
    </lineage>
</organism>
<dbReference type="Proteomes" id="UP000799755">
    <property type="component" value="Unassembled WGS sequence"/>
</dbReference>
<evidence type="ECO:0000313" key="1">
    <source>
        <dbReference type="EMBL" id="KAF2473590.1"/>
    </source>
</evidence>
<gene>
    <name evidence="1" type="ORF">BDR25DRAFT_311816</name>
</gene>
<comment type="caution">
    <text evidence="1">The sequence shown here is derived from an EMBL/GenBank/DDBJ whole genome shotgun (WGS) entry which is preliminary data.</text>
</comment>
<reference evidence="1" key="1">
    <citation type="journal article" date="2020" name="Stud. Mycol.">
        <title>101 Dothideomycetes genomes: a test case for predicting lifestyles and emergence of pathogens.</title>
        <authorList>
            <person name="Haridas S."/>
            <person name="Albert R."/>
            <person name="Binder M."/>
            <person name="Bloem J."/>
            <person name="Labutti K."/>
            <person name="Salamov A."/>
            <person name="Andreopoulos B."/>
            <person name="Baker S."/>
            <person name="Barry K."/>
            <person name="Bills G."/>
            <person name="Bluhm B."/>
            <person name="Cannon C."/>
            <person name="Castanera R."/>
            <person name="Culley D."/>
            <person name="Daum C."/>
            <person name="Ezra D."/>
            <person name="Gonzalez J."/>
            <person name="Henrissat B."/>
            <person name="Kuo A."/>
            <person name="Liang C."/>
            <person name="Lipzen A."/>
            <person name="Lutzoni F."/>
            <person name="Magnuson J."/>
            <person name="Mondo S."/>
            <person name="Nolan M."/>
            <person name="Ohm R."/>
            <person name="Pangilinan J."/>
            <person name="Park H.-J."/>
            <person name="Ramirez L."/>
            <person name="Alfaro M."/>
            <person name="Sun H."/>
            <person name="Tritt A."/>
            <person name="Yoshinaga Y."/>
            <person name="Zwiers L.-H."/>
            <person name="Turgeon B."/>
            <person name="Goodwin S."/>
            <person name="Spatafora J."/>
            <person name="Crous P."/>
            <person name="Grigoriev I."/>
        </authorList>
    </citation>
    <scope>NUCLEOTIDE SEQUENCE</scope>
    <source>
        <strain evidence="1">ATCC 200398</strain>
    </source>
</reference>
<sequence length="187" mass="20673">MTSLIGTTLSLPPNPVSLRLISSNPALNNKPIVANPSKRLGIYTNTTRPCAKKNISKSSSTTGGLYQIQCASDPDTFVAARGVSGGSACWLELYPRDDNGAIGVMTDRYSFTVAEETGTEIVASARKSLLGYKMAGYEERRWVAVPVDGKQGDWDIYWWNGNWKHWDQWGTSHNETMVEVQIEIVRD</sequence>
<name>A0ACB6R487_9PLEO</name>
<accession>A0ACB6R487</accession>
<keyword evidence="2" id="KW-1185">Reference proteome</keyword>
<proteinExistence type="predicted"/>